<dbReference type="AlphaFoldDB" id="A0A6G1IDR6"/>
<protein>
    <submittedName>
        <fullName evidence="2">Uncharacterized protein</fullName>
    </submittedName>
</protein>
<feature type="region of interest" description="Disordered" evidence="1">
    <location>
        <begin position="72"/>
        <end position="149"/>
    </location>
</feature>
<proteinExistence type="predicted"/>
<organism evidence="2 3">
    <name type="scientific">Lentithecium fluviatile CBS 122367</name>
    <dbReference type="NCBI Taxonomy" id="1168545"/>
    <lineage>
        <taxon>Eukaryota</taxon>
        <taxon>Fungi</taxon>
        <taxon>Dikarya</taxon>
        <taxon>Ascomycota</taxon>
        <taxon>Pezizomycotina</taxon>
        <taxon>Dothideomycetes</taxon>
        <taxon>Pleosporomycetidae</taxon>
        <taxon>Pleosporales</taxon>
        <taxon>Massarineae</taxon>
        <taxon>Lentitheciaceae</taxon>
        <taxon>Lentithecium</taxon>
    </lineage>
</organism>
<keyword evidence="3" id="KW-1185">Reference proteome</keyword>
<feature type="compositionally biased region" description="Low complexity" evidence="1">
    <location>
        <begin position="104"/>
        <end position="113"/>
    </location>
</feature>
<accession>A0A6G1IDR6</accession>
<evidence type="ECO:0000313" key="2">
    <source>
        <dbReference type="EMBL" id="KAF2676170.1"/>
    </source>
</evidence>
<feature type="region of interest" description="Disordered" evidence="1">
    <location>
        <begin position="1"/>
        <end position="47"/>
    </location>
</feature>
<reference evidence="2" key="1">
    <citation type="journal article" date="2020" name="Stud. Mycol.">
        <title>101 Dothideomycetes genomes: a test case for predicting lifestyles and emergence of pathogens.</title>
        <authorList>
            <person name="Haridas S."/>
            <person name="Albert R."/>
            <person name="Binder M."/>
            <person name="Bloem J."/>
            <person name="Labutti K."/>
            <person name="Salamov A."/>
            <person name="Andreopoulos B."/>
            <person name="Baker S."/>
            <person name="Barry K."/>
            <person name="Bills G."/>
            <person name="Bluhm B."/>
            <person name="Cannon C."/>
            <person name="Castanera R."/>
            <person name="Culley D."/>
            <person name="Daum C."/>
            <person name="Ezra D."/>
            <person name="Gonzalez J."/>
            <person name="Henrissat B."/>
            <person name="Kuo A."/>
            <person name="Liang C."/>
            <person name="Lipzen A."/>
            <person name="Lutzoni F."/>
            <person name="Magnuson J."/>
            <person name="Mondo S."/>
            <person name="Nolan M."/>
            <person name="Ohm R."/>
            <person name="Pangilinan J."/>
            <person name="Park H.-J."/>
            <person name="Ramirez L."/>
            <person name="Alfaro M."/>
            <person name="Sun H."/>
            <person name="Tritt A."/>
            <person name="Yoshinaga Y."/>
            <person name="Zwiers L.-H."/>
            <person name="Turgeon B."/>
            <person name="Goodwin S."/>
            <person name="Spatafora J."/>
            <person name="Crous P."/>
            <person name="Grigoriev I."/>
        </authorList>
    </citation>
    <scope>NUCLEOTIDE SEQUENCE</scope>
    <source>
        <strain evidence="2">CBS 122367</strain>
    </source>
</reference>
<feature type="compositionally biased region" description="Basic and acidic residues" evidence="1">
    <location>
        <begin position="114"/>
        <end position="126"/>
    </location>
</feature>
<feature type="compositionally biased region" description="Basic and acidic residues" evidence="1">
    <location>
        <begin position="78"/>
        <end position="103"/>
    </location>
</feature>
<evidence type="ECO:0000256" key="1">
    <source>
        <dbReference type="SAM" id="MobiDB-lite"/>
    </source>
</evidence>
<dbReference type="OrthoDB" id="3795736at2759"/>
<name>A0A6G1IDR6_9PLEO</name>
<evidence type="ECO:0000313" key="3">
    <source>
        <dbReference type="Proteomes" id="UP000799291"/>
    </source>
</evidence>
<dbReference type="EMBL" id="MU005638">
    <property type="protein sequence ID" value="KAF2676170.1"/>
    <property type="molecule type" value="Genomic_DNA"/>
</dbReference>
<gene>
    <name evidence="2" type="ORF">K458DRAFT_492610</name>
</gene>
<dbReference type="Proteomes" id="UP000799291">
    <property type="component" value="Unassembled WGS sequence"/>
</dbReference>
<sequence>MSVRNQLLQHENKQLQEALDEERGRKHQDKALSLPPAPPNDGGAMCWSPSKVAEARELQAQKQLEEVRLQHQKLKATRQRDETQLQRELAAKQKREEKQRDAEVAAANKATKAAQREENKVAKQVEKQLQNDMTYSKKANCKPSKPPRTKTIKINQVLEEQAEEPTAASTVTTRLARSVKLRKKKIG</sequence>